<evidence type="ECO:0000259" key="1">
    <source>
        <dbReference type="Pfam" id="PF00535"/>
    </source>
</evidence>
<dbReference type="AlphaFoldDB" id="A0A383C425"/>
<dbReference type="InterPro" id="IPR029044">
    <property type="entry name" value="Nucleotide-diphossugar_trans"/>
</dbReference>
<feature type="non-terminal residue" evidence="2">
    <location>
        <position position="54"/>
    </location>
</feature>
<organism evidence="2">
    <name type="scientific">marine metagenome</name>
    <dbReference type="NCBI Taxonomy" id="408172"/>
    <lineage>
        <taxon>unclassified sequences</taxon>
        <taxon>metagenomes</taxon>
        <taxon>ecological metagenomes</taxon>
    </lineage>
</organism>
<accession>A0A383C425</accession>
<protein>
    <recommendedName>
        <fullName evidence="1">Glycosyltransferase 2-like domain-containing protein</fullName>
    </recommendedName>
</protein>
<name>A0A383C425_9ZZZZ</name>
<dbReference type="EMBL" id="UINC01205554">
    <property type="protein sequence ID" value="SVE26780.1"/>
    <property type="molecule type" value="Genomic_DNA"/>
</dbReference>
<gene>
    <name evidence="2" type="ORF">METZ01_LOCUS479634</name>
</gene>
<dbReference type="SUPFAM" id="SSF53448">
    <property type="entry name" value="Nucleotide-diphospho-sugar transferases"/>
    <property type="match status" value="1"/>
</dbReference>
<feature type="domain" description="Glycosyltransferase 2-like" evidence="1">
    <location>
        <begin position="5"/>
        <end position="53"/>
    </location>
</feature>
<proteinExistence type="predicted"/>
<reference evidence="2" key="1">
    <citation type="submission" date="2018-05" db="EMBL/GenBank/DDBJ databases">
        <authorList>
            <person name="Lanie J.A."/>
            <person name="Ng W.-L."/>
            <person name="Kazmierczak K.M."/>
            <person name="Andrzejewski T.M."/>
            <person name="Davidsen T.M."/>
            <person name="Wayne K.J."/>
            <person name="Tettelin H."/>
            <person name="Glass J.I."/>
            <person name="Rusch D."/>
            <person name="Podicherti R."/>
            <person name="Tsui H.-C.T."/>
            <person name="Winkler M.E."/>
        </authorList>
    </citation>
    <scope>NUCLEOTIDE SEQUENCE</scope>
</reference>
<dbReference type="Gene3D" id="3.90.550.10">
    <property type="entry name" value="Spore Coat Polysaccharide Biosynthesis Protein SpsA, Chain A"/>
    <property type="match status" value="1"/>
</dbReference>
<evidence type="ECO:0000313" key="2">
    <source>
        <dbReference type="EMBL" id="SVE26780.1"/>
    </source>
</evidence>
<dbReference type="Pfam" id="PF00535">
    <property type="entry name" value="Glycos_transf_2"/>
    <property type="match status" value="1"/>
</dbReference>
<dbReference type="InterPro" id="IPR001173">
    <property type="entry name" value="Glyco_trans_2-like"/>
</dbReference>
<sequence length="54" mass="6291">MEILYSELSQVLEPIANWEIIIVDDGSDDDSFPVLKKMVNEDSRIVAIRFFKNF</sequence>